<gene>
    <name evidence="2" type="ORF">EJ04DRAFT_565879</name>
</gene>
<proteinExistence type="predicted"/>
<keyword evidence="3" id="KW-1185">Reference proteome</keyword>
<evidence type="ECO:0000313" key="2">
    <source>
        <dbReference type="EMBL" id="KAF2732525.1"/>
    </source>
</evidence>
<reference evidence="2" key="1">
    <citation type="journal article" date="2020" name="Stud. Mycol.">
        <title>101 Dothideomycetes genomes: a test case for predicting lifestyles and emergence of pathogens.</title>
        <authorList>
            <person name="Haridas S."/>
            <person name="Albert R."/>
            <person name="Binder M."/>
            <person name="Bloem J."/>
            <person name="Labutti K."/>
            <person name="Salamov A."/>
            <person name="Andreopoulos B."/>
            <person name="Baker S."/>
            <person name="Barry K."/>
            <person name="Bills G."/>
            <person name="Bluhm B."/>
            <person name="Cannon C."/>
            <person name="Castanera R."/>
            <person name="Culley D."/>
            <person name="Daum C."/>
            <person name="Ezra D."/>
            <person name="Gonzalez J."/>
            <person name="Henrissat B."/>
            <person name="Kuo A."/>
            <person name="Liang C."/>
            <person name="Lipzen A."/>
            <person name="Lutzoni F."/>
            <person name="Magnuson J."/>
            <person name="Mondo S."/>
            <person name="Nolan M."/>
            <person name="Ohm R."/>
            <person name="Pangilinan J."/>
            <person name="Park H.-J."/>
            <person name="Ramirez L."/>
            <person name="Alfaro M."/>
            <person name="Sun H."/>
            <person name="Tritt A."/>
            <person name="Yoshinaga Y."/>
            <person name="Zwiers L.-H."/>
            <person name="Turgeon B."/>
            <person name="Goodwin S."/>
            <person name="Spatafora J."/>
            <person name="Crous P."/>
            <person name="Grigoriev I."/>
        </authorList>
    </citation>
    <scope>NUCLEOTIDE SEQUENCE</scope>
    <source>
        <strain evidence="2">CBS 125425</strain>
    </source>
</reference>
<protein>
    <submittedName>
        <fullName evidence="2">Uncharacterized protein</fullName>
    </submittedName>
</protein>
<dbReference type="AlphaFoldDB" id="A0A9P4V1Q2"/>
<accession>A0A9P4V1Q2</accession>
<feature type="region of interest" description="Disordered" evidence="1">
    <location>
        <begin position="68"/>
        <end position="119"/>
    </location>
</feature>
<comment type="caution">
    <text evidence="2">The sequence shown here is derived from an EMBL/GenBank/DDBJ whole genome shotgun (WGS) entry which is preliminary data.</text>
</comment>
<sequence>MAAALVTLRTDYNGWGTSMLDSRNQARNFVQKEYDYWSEDAKTHLSLVLSNLTASFVGATFGATETQAKADTQSNLVEGSRGSLSTDSSSCVKTDVHGNPNSLSHGVPTDSASESDAMGTTENLVETLPRSAMANDSKNHDLWNMQEVYGCLEEYGKQMISITVFVCCVFPFIAG</sequence>
<feature type="compositionally biased region" description="Polar residues" evidence="1">
    <location>
        <begin position="99"/>
        <end position="119"/>
    </location>
</feature>
<feature type="compositionally biased region" description="Polar residues" evidence="1">
    <location>
        <begin position="68"/>
        <end position="77"/>
    </location>
</feature>
<feature type="compositionally biased region" description="Low complexity" evidence="1">
    <location>
        <begin position="80"/>
        <end position="90"/>
    </location>
</feature>
<name>A0A9P4V1Q2_9PLEO</name>
<dbReference type="Proteomes" id="UP000799444">
    <property type="component" value="Unassembled WGS sequence"/>
</dbReference>
<organism evidence="2 3">
    <name type="scientific">Polyplosphaeria fusca</name>
    <dbReference type="NCBI Taxonomy" id="682080"/>
    <lineage>
        <taxon>Eukaryota</taxon>
        <taxon>Fungi</taxon>
        <taxon>Dikarya</taxon>
        <taxon>Ascomycota</taxon>
        <taxon>Pezizomycotina</taxon>
        <taxon>Dothideomycetes</taxon>
        <taxon>Pleosporomycetidae</taxon>
        <taxon>Pleosporales</taxon>
        <taxon>Tetraplosphaeriaceae</taxon>
        <taxon>Polyplosphaeria</taxon>
    </lineage>
</organism>
<evidence type="ECO:0000256" key="1">
    <source>
        <dbReference type="SAM" id="MobiDB-lite"/>
    </source>
</evidence>
<dbReference type="EMBL" id="ML996175">
    <property type="protein sequence ID" value="KAF2732525.1"/>
    <property type="molecule type" value="Genomic_DNA"/>
</dbReference>
<evidence type="ECO:0000313" key="3">
    <source>
        <dbReference type="Proteomes" id="UP000799444"/>
    </source>
</evidence>